<evidence type="ECO:0000256" key="1">
    <source>
        <dbReference type="ARBA" id="ARBA00022737"/>
    </source>
</evidence>
<evidence type="ECO:0000313" key="6">
    <source>
        <dbReference type="Proteomes" id="UP000076738"/>
    </source>
</evidence>
<keyword evidence="2 3" id="KW-0802">TPR repeat</keyword>
<dbReference type="PANTHER" id="PTHR46014:SF1">
    <property type="entry name" value="TETRATRICOPEPTIDE REPEAT PROTEIN 1"/>
    <property type="match status" value="1"/>
</dbReference>
<dbReference type="AlphaFoldDB" id="A0A167LT18"/>
<evidence type="ECO:0000313" key="5">
    <source>
        <dbReference type="EMBL" id="KZO96002.1"/>
    </source>
</evidence>
<keyword evidence="6" id="KW-1185">Reference proteome</keyword>
<keyword evidence="1" id="KW-0677">Repeat</keyword>
<dbReference type="Gene3D" id="1.25.40.10">
    <property type="entry name" value="Tetratricopeptide repeat domain"/>
    <property type="match status" value="1"/>
</dbReference>
<evidence type="ECO:0000256" key="4">
    <source>
        <dbReference type="SAM" id="MobiDB-lite"/>
    </source>
</evidence>
<dbReference type="InterPro" id="IPR052769">
    <property type="entry name" value="TPR_domain_protein"/>
</dbReference>
<organism evidence="5 6">
    <name type="scientific">Calocera viscosa (strain TUFC12733)</name>
    <dbReference type="NCBI Taxonomy" id="1330018"/>
    <lineage>
        <taxon>Eukaryota</taxon>
        <taxon>Fungi</taxon>
        <taxon>Dikarya</taxon>
        <taxon>Basidiomycota</taxon>
        <taxon>Agaricomycotina</taxon>
        <taxon>Dacrymycetes</taxon>
        <taxon>Dacrymycetales</taxon>
        <taxon>Dacrymycetaceae</taxon>
        <taxon>Calocera</taxon>
    </lineage>
</organism>
<feature type="compositionally biased region" description="Acidic residues" evidence="4">
    <location>
        <begin position="95"/>
        <end position="105"/>
    </location>
</feature>
<sequence>MPPARPASPAESSDSFRSAQEDISDHFTDSEIRALLDEATGLKEEGNAHFRAGRWEAAREKYEQALRTVPKRDEPPPRPSSNDDEPEGVPPYVEDPPEEEAEEEILSPASLANGSPNGSGKGKEPAEPPLARESRLARAVLRNNVAACFVKVGEPKKAVEACTEALKDDPGYVKALHRRALSGREVGSWSALSTAQEDLKKLIDILPPGSPLLPGVRATLAQVEPQLAAAAQKEKDEMMSKLKDLGNTFLGRFGLSTDNFKFEPDGKGGYGMNFQR</sequence>
<dbReference type="SMART" id="SM00028">
    <property type="entry name" value="TPR"/>
    <property type="match status" value="2"/>
</dbReference>
<dbReference type="Proteomes" id="UP000076738">
    <property type="component" value="Unassembled WGS sequence"/>
</dbReference>
<evidence type="ECO:0000256" key="2">
    <source>
        <dbReference type="ARBA" id="ARBA00022803"/>
    </source>
</evidence>
<feature type="compositionally biased region" description="Basic and acidic residues" evidence="4">
    <location>
        <begin position="61"/>
        <end position="76"/>
    </location>
</feature>
<name>A0A167LT18_CALVF</name>
<accession>A0A167LT18</accession>
<dbReference type="InterPro" id="IPR019734">
    <property type="entry name" value="TPR_rpt"/>
</dbReference>
<protein>
    <submittedName>
        <fullName evidence="5">TPR-like protein</fullName>
    </submittedName>
</protein>
<gene>
    <name evidence="5" type="ORF">CALVIDRAFT_564279</name>
</gene>
<dbReference type="InterPro" id="IPR013105">
    <property type="entry name" value="TPR_2"/>
</dbReference>
<dbReference type="OrthoDB" id="1872379at2759"/>
<feature type="compositionally biased region" description="Basic and acidic residues" evidence="4">
    <location>
        <begin position="121"/>
        <end position="130"/>
    </location>
</feature>
<proteinExistence type="predicted"/>
<evidence type="ECO:0000256" key="3">
    <source>
        <dbReference type="PROSITE-ProRule" id="PRU00339"/>
    </source>
</evidence>
<dbReference type="Pfam" id="PF07719">
    <property type="entry name" value="TPR_2"/>
    <property type="match status" value="1"/>
</dbReference>
<dbReference type="InterPro" id="IPR011990">
    <property type="entry name" value="TPR-like_helical_dom_sf"/>
</dbReference>
<feature type="repeat" description="TPR" evidence="3">
    <location>
        <begin position="39"/>
        <end position="72"/>
    </location>
</feature>
<reference evidence="5 6" key="1">
    <citation type="journal article" date="2016" name="Mol. Biol. Evol.">
        <title>Comparative Genomics of Early-Diverging Mushroom-Forming Fungi Provides Insights into the Origins of Lignocellulose Decay Capabilities.</title>
        <authorList>
            <person name="Nagy L.G."/>
            <person name="Riley R."/>
            <person name="Tritt A."/>
            <person name="Adam C."/>
            <person name="Daum C."/>
            <person name="Floudas D."/>
            <person name="Sun H."/>
            <person name="Yadav J.S."/>
            <person name="Pangilinan J."/>
            <person name="Larsson K.H."/>
            <person name="Matsuura K."/>
            <person name="Barry K."/>
            <person name="Labutti K."/>
            <person name="Kuo R."/>
            <person name="Ohm R.A."/>
            <person name="Bhattacharya S.S."/>
            <person name="Shirouzu T."/>
            <person name="Yoshinaga Y."/>
            <person name="Martin F.M."/>
            <person name="Grigoriev I.V."/>
            <person name="Hibbett D.S."/>
        </authorList>
    </citation>
    <scope>NUCLEOTIDE SEQUENCE [LARGE SCALE GENOMIC DNA]</scope>
    <source>
        <strain evidence="5 6">TUFC12733</strain>
    </source>
</reference>
<feature type="region of interest" description="Disordered" evidence="4">
    <location>
        <begin position="1"/>
        <end position="27"/>
    </location>
</feature>
<feature type="region of interest" description="Disordered" evidence="4">
    <location>
        <begin position="61"/>
        <end position="130"/>
    </location>
</feature>
<dbReference type="PROSITE" id="PS50005">
    <property type="entry name" value="TPR"/>
    <property type="match status" value="1"/>
</dbReference>
<dbReference type="STRING" id="1330018.A0A167LT18"/>
<dbReference type="EMBL" id="KV417286">
    <property type="protein sequence ID" value="KZO96002.1"/>
    <property type="molecule type" value="Genomic_DNA"/>
</dbReference>
<dbReference type="SUPFAM" id="SSF48452">
    <property type="entry name" value="TPR-like"/>
    <property type="match status" value="1"/>
</dbReference>
<dbReference type="PANTHER" id="PTHR46014">
    <property type="entry name" value="TETRATRICOPEPTIDE REPEAT PROTEIN 1"/>
    <property type="match status" value="1"/>
</dbReference>